<dbReference type="InterPro" id="IPR050624">
    <property type="entry name" value="HTH-type_Tx_Regulator"/>
</dbReference>
<evidence type="ECO:0000313" key="4">
    <source>
        <dbReference type="EMBL" id="QEA43070.1"/>
    </source>
</evidence>
<dbReference type="InterPro" id="IPR039532">
    <property type="entry name" value="TetR_C_Firmicutes"/>
</dbReference>
<dbReference type="KEGG" id="lpse:FGL85_07795"/>
<dbReference type="AlphaFoldDB" id="A0A5B8T7M6"/>
<dbReference type="PROSITE" id="PS50977">
    <property type="entry name" value="HTH_TETR_2"/>
    <property type="match status" value="1"/>
</dbReference>
<dbReference type="GO" id="GO:0003677">
    <property type="term" value="F:DNA binding"/>
    <property type="evidence" value="ECO:0007669"/>
    <property type="project" value="UniProtKB-UniRule"/>
</dbReference>
<gene>
    <name evidence="4" type="ORF">FGL85_07795</name>
</gene>
<dbReference type="PANTHER" id="PTHR43479:SF7">
    <property type="entry name" value="TETR-FAMILY TRANSCRIPTIONAL REGULATOR"/>
    <property type="match status" value="1"/>
</dbReference>
<accession>A0A5B8T7M6</accession>
<dbReference type="Proteomes" id="UP000321296">
    <property type="component" value="Chromosome"/>
</dbReference>
<organism evidence="4 5">
    <name type="scientific">Leuconostoc pseudomesenteroides</name>
    <dbReference type="NCBI Taxonomy" id="33968"/>
    <lineage>
        <taxon>Bacteria</taxon>
        <taxon>Bacillati</taxon>
        <taxon>Bacillota</taxon>
        <taxon>Bacilli</taxon>
        <taxon>Lactobacillales</taxon>
        <taxon>Lactobacillaceae</taxon>
        <taxon>Leuconostoc</taxon>
    </lineage>
</organism>
<feature type="domain" description="HTH tetR-type" evidence="3">
    <location>
        <begin position="11"/>
        <end position="71"/>
    </location>
</feature>
<dbReference type="EMBL" id="CP042383">
    <property type="protein sequence ID" value="QEA43070.1"/>
    <property type="molecule type" value="Genomic_DNA"/>
</dbReference>
<dbReference type="RefSeq" id="WP_147652046.1">
    <property type="nucleotide sequence ID" value="NZ_JAERKP010000018.1"/>
</dbReference>
<name>A0A5B8T7M6_LEUPS</name>
<dbReference type="PANTHER" id="PTHR43479">
    <property type="entry name" value="ACREF/ENVCD OPERON REPRESSOR-RELATED"/>
    <property type="match status" value="1"/>
</dbReference>
<dbReference type="InterPro" id="IPR009057">
    <property type="entry name" value="Homeodomain-like_sf"/>
</dbReference>
<feature type="DNA-binding region" description="H-T-H motif" evidence="2">
    <location>
        <begin position="34"/>
        <end position="53"/>
    </location>
</feature>
<dbReference type="Pfam" id="PF14278">
    <property type="entry name" value="TetR_C_8"/>
    <property type="match status" value="1"/>
</dbReference>
<reference evidence="4 5" key="1">
    <citation type="submission" date="2019-06" db="EMBL/GenBank/DDBJ databases">
        <title>Genome analyses of bacteria isolated from kimchi.</title>
        <authorList>
            <person name="Lee S."/>
            <person name="Ahn S."/>
            <person name="Roh S."/>
        </authorList>
    </citation>
    <scope>NUCLEOTIDE SEQUENCE [LARGE SCALE GENOMIC DNA]</scope>
    <source>
        <strain evidence="4 5">CBA3630</strain>
    </source>
</reference>
<proteinExistence type="predicted"/>
<keyword evidence="1 2" id="KW-0238">DNA-binding</keyword>
<dbReference type="Gene3D" id="1.10.357.10">
    <property type="entry name" value="Tetracycline Repressor, domain 2"/>
    <property type="match status" value="1"/>
</dbReference>
<evidence type="ECO:0000313" key="5">
    <source>
        <dbReference type="Proteomes" id="UP000321296"/>
    </source>
</evidence>
<dbReference type="InterPro" id="IPR001647">
    <property type="entry name" value="HTH_TetR"/>
</dbReference>
<evidence type="ECO:0000256" key="2">
    <source>
        <dbReference type="PROSITE-ProRule" id="PRU00335"/>
    </source>
</evidence>
<protein>
    <submittedName>
        <fullName evidence="4">TetR/AcrR family transcriptional regulator</fullName>
    </submittedName>
</protein>
<sequence length="178" mass="20912">MVGTKNNRRAQQTRQNIQDALIHLMSEKKFNSISVTDICKIADINRGTFYAHFVDVADCMHYMEKETANKLFDILKNDKQSDPVEVLLEAIFELVKKNNKVFNYILSDDQDFLLNTLSTTKQNFFEQLVPKHDDLSDSERQFFYEYTLNGIVGMIRHWIKNGMRESPKTLVTYLDKWC</sequence>
<evidence type="ECO:0000256" key="1">
    <source>
        <dbReference type="ARBA" id="ARBA00023125"/>
    </source>
</evidence>
<evidence type="ECO:0000259" key="3">
    <source>
        <dbReference type="PROSITE" id="PS50977"/>
    </source>
</evidence>
<dbReference type="SUPFAM" id="SSF46689">
    <property type="entry name" value="Homeodomain-like"/>
    <property type="match status" value="1"/>
</dbReference>